<dbReference type="Gene3D" id="3.20.20.140">
    <property type="entry name" value="Metal-dependent hydrolases"/>
    <property type="match status" value="2"/>
</dbReference>
<evidence type="ECO:0000313" key="3">
    <source>
        <dbReference type="Proteomes" id="UP000727993"/>
    </source>
</evidence>
<organism evidence="2 3">
    <name type="scientific">Candidatus Neomicrothrix subdominans</name>
    <dbReference type="NCBI Taxonomy" id="2954438"/>
    <lineage>
        <taxon>Bacteria</taxon>
        <taxon>Bacillati</taxon>
        <taxon>Actinomycetota</taxon>
        <taxon>Acidimicrobiia</taxon>
        <taxon>Acidimicrobiales</taxon>
        <taxon>Microthrixaceae</taxon>
        <taxon>Candidatus Neomicrothrix</taxon>
    </lineage>
</organism>
<dbReference type="PANTHER" id="PTHR11647:SF1">
    <property type="entry name" value="COLLAPSIN RESPONSE MEDIATOR PROTEIN"/>
    <property type="match status" value="1"/>
</dbReference>
<evidence type="ECO:0000259" key="1">
    <source>
        <dbReference type="Pfam" id="PF07969"/>
    </source>
</evidence>
<feature type="domain" description="Amidohydrolase 3" evidence="1">
    <location>
        <begin position="44"/>
        <end position="544"/>
    </location>
</feature>
<dbReference type="AlphaFoldDB" id="A0A936N933"/>
<gene>
    <name evidence="2" type="ORF">IPN02_03270</name>
</gene>
<comment type="caution">
    <text evidence="2">The sequence shown here is derived from an EMBL/GenBank/DDBJ whole genome shotgun (WGS) entry which is preliminary data.</text>
</comment>
<dbReference type="InterPro" id="IPR011059">
    <property type="entry name" value="Metal-dep_hydrolase_composite"/>
</dbReference>
<dbReference type="InterPro" id="IPR032466">
    <property type="entry name" value="Metal_Hydrolase"/>
</dbReference>
<dbReference type="GO" id="GO:0016812">
    <property type="term" value="F:hydrolase activity, acting on carbon-nitrogen (but not peptide) bonds, in cyclic amides"/>
    <property type="evidence" value="ECO:0007669"/>
    <property type="project" value="TreeGrafter"/>
</dbReference>
<dbReference type="InterPro" id="IPR013108">
    <property type="entry name" value="Amidohydro_3"/>
</dbReference>
<dbReference type="InterPro" id="IPR050378">
    <property type="entry name" value="Metallo-dep_Hydrolases_sf"/>
</dbReference>
<evidence type="ECO:0000313" key="2">
    <source>
        <dbReference type="EMBL" id="MBK9295893.1"/>
    </source>
</evidence>
<accession>A0A936N933</accession>
<sequence>MADLVIRGALIVDGTGDEPRTADVAVTDGRISAIGEVGEAGDREVDGTGLMLAPGFIDPHTHYDAQLHWDPTASPSNLHGVTTIVGGNCGFTLAPLQPGDGDYVARMMAKVEGMPLEALELGLDWGWESFGDFLDRLDGAMAINAGFLVGHSALRRYVVGADGQREATAEEIEAMAQLLRSSIEAGGMGFSTSLSFTHSDGDGVPVTSRFANRDEVLTLTAVVSEYEGTSLEFVMDGCLNGYTEEEEDYILEMARVGKRPLNWNVLTVDSRKPDEYLHQLEVGARAAEEGHAVVALTMPTLPGMTQSFGTHCGLWLLPGWKHIMGLPLDQKKEYLAQSGVRHLLAELAASETGALSRLTTFARFEIGDTFSEANEGLKGRVVEDIAAERGQDPFDTLVDIVLADDFQTILWPLPTDDDDASWELRRQVWDGDGAMLGGSDAGAHLDRMLGSNYPTKFLGDTLRGKRLVSVERAVQMMTQVPARLFGLTDRGTIEVGNHADLVLFDPATVDSGPITMRSDLPGDTERLFADAEGIVEVWVNGESTVVDNADTGARSGTLLRAGADTHTSPLV</sequence>
<dbReference type="GO" id="GO:0005829">
    <property type="term" value="C:cytosol"/>
    <property type="evidence" value="ECO:0007669"/>
    <property type="project" value="TreeGrafter"/>
</dbReference>
<protein>
    <submittedName>
        <fullName evidence="2">Amidohydrolase family protein</fullName>
    </submittedName>
</protein>
<proteinExistence type="predicted"/>
<reference evidence="2 3" key="1">
    <citation type="submission" date="2020-10" db="EMBL/GenBank/DDBJ databases">
        <title>Connecting structure to function with the recovery of over 1000 high-quality activated sludge metagenome-assembled genomes encoding full-length rRNA genes using long-read sequencing.</title>
        <authorList>
            <person name="Singleton C.M."/>
            <person name="Petriglieri F."/>
            <person name="Kristensen J.M."/>
            <person name="Kirkegaard R.H."/>
            <person name="Michaelsen T.Y."/>
            <person name="Andersen M.H."/>
            <person name="Karst S.M."/>
            <person name="Dueholm M.S."/>
            <person name="Nielsen P.H."/>
            <person name="Albertsen M."/>
        </authorList>
    </citation>
    <scope>NUCLEOTIDE SEQUENCE [LARGE SCALE GENOMIC DNA]</scope>
    <source>
        <strain evidence="2">Lyne_18-Q3-R50-59_MAXAC.006</strain>
    </source>
</reference>
<dbReference type="Proteomes" id="UP000727993">
    <property type="component" value="Unassembled WGS sequence"/>
</dbReference>
<dbReference type="SUPFAM" id="SSF51556">
    <property type="entry name" value="Metallo-dependent hydrolases"/>
    <property type="match status" value="1"/>
</dbReference>
<dbReference type="Pfam" id="PF07969">
    <property type="entry name" value="Amidohydro_3"/>
    <property type="match status" value="1"/>
</dbReference>
<name>A0A936N933_9ACTN</name>
<dbReference type="SUPFAM" id="SSF51338">
    <property type="entry name" value="Composite domain of metallo-dependent hydrolases"/>
    <property type="match status" value="1"/>
</dbReference>
<dbReference type="PANTHER" id="PTHR11647">
    <property type="entry name" value="HYDRANTOINASE/DIHYDROPYRIMIDINASE FAMILY MEMBER"/>
    <property type="match status" value="1"/>
</dbReference>
<dbReference type="EMBL" id="JADJZA010000001">
    <property type="protein sequence ID" value="MBK9295893.1"/>
    <property type="molecule type" value="Genomic_DNA"/>
</dbReference>